<dbReference type="PIRSF" id="PIRSF010372">
    <property type="entry name" value="PaiB"/>
    <property type="match status" value="1"/>
</dbReference>
<dbReference type="InParanoid" id="F1ZBM2"/>
<dbReference type="AlphaFoldDB" id="F1ZBM2"/>
<dbReference type="EMBL" id="AEWJ01000051">
    <property type="protein sequence ID" value="EGD57893.1"/>
    <property type="molecule type" value="Genomic_DNA"/>
</dbReference>
<dbReference type="STRING" id="983920.Y88_3223"/>
<proteinExistence type="predicted"/>
<dbReference type="InterPro" id="IPR007396">
    <property type="entry name" value="TR_PAI2-type"/>
</dbReference>
<reference evidence="1 2" key="1">
    <citation type="journal article" date="2012" name="J. Bacteriol.">
        <title>Draft Genome Sequence of Novosphingobium nitrogenifigens Y88T.</title>
        <authorList>
            <person name="Strabala T.J."/>
            <person name="Macdonald L."/>
            <person name="Liu V."/>
            <person name="Smit A.M."/>
        </authorList>
    </citation>
    <scope>NUCLEOTIDE SEQUENCE [LARGE SCALE GENOMIC DNA]</scope>
    <source>
        <strain evidence="1 2">DSM 19370</strain>
    </source>
</reference>
<dbReference type="HOGENOM" id="CLU_065853_3_0_5"/>
<dbReference type="InterPro" id="IPR012349">
    <property type="entry name" value="Split_barrel_FMN-bd"/>
</dbReference>
<sequence length="198" mass="21643">MHPNPAFRLDDRDLCVEVIEEVGFGMVFATTPDGPRVAHTPLLHRDGRIAFHLARGNALTRHLETTGALVVVNGPDGYVSPRWYADPAQVPTWNYVAIECEGSVRRLDRAGLVELLAGLSSRHEARLDGAPWTLDKVPETTLSRLLDAIVGFELDVTAWRPTFKLSQNKPADERARVTMGLETTGAGGIAALMRALVP</sequence>
<dbReference type="SUPFAM" id="SSF50475">
    <property type="entry name" value="FMN-binding split barrel"/>
    <property type="match status" value="1"/>
</dbReference>
<name>F1ZBM2_9SPHN</name>
<dbReference type="Proteomes" id="UP000004728">
    <property type="component" value="Unassembled WGS sequence"/>
</dbReference>
<dbReference type="Gene3D" id="2.30.110.10">
    <property type="entry name" value="Electron Transport, Fmn-binding Protein, Chain A"/>
    <property type="match status" value="1"/>
</dbReference>
<accession>F1ZBM2</accession>
<dbReference type="eggNOG" id="COG2808">
    <property type="taxonomic scope" value="Bacteria"/>
</dbReference>
<dbReference type="PANTHER" id="PTHR35802:SF1">
    <property type="entry name" value="PROTEASE SYNTHASE AND SPORULATION PROTEIN PAI 2"/>
    <property type="match status" value="1"/>
</dbReference>
<dbReference type="PANTHER" id="PTHR35802">
    <property type="entry name" value="PROTEASE SYNTHASE AND SPORULATION PROTEIN PAI 2"/>
    <property type="match status" value="1"/>
</dbReference>
<keyword evidence="2" id="KW-1185">Reference proteome</keyword>
<dbReference type="Pfam" id="PF04299">
    <property type="entry name" value="FMN_bind_2"/>
    <property type="match status" value="1"/>
</dbReference>
<organism evidence="1 2">
    <name type="scientific">Novosphingobium nitrogenifigens DSM 19370</name>
    <dbReference type="NCBI Taxonomy" id="983920"/>
    <lineage>
        <taxon>Bacteria</taxon>
        <taxon>Pseudomonadati</taxon>
        <taxon>Pseudomonadota</taxon>
        <taxon>Alphaproteobacteria</taxon>
        <taxon>Sphingomonadales</taxon>
        <taxon>Sphingomonadaceae</taxon>
        <taxon>Novosphingobium</taxon>
    </lineage>
</organism>
<dbReference type="RefSeq" id="WP_008070689.1">
    <property type="nucleotide sequence ID" value="NZ_AQWK01000007.1"/>
</dbReference>
<evidence type="ECO:0000313" key="2">
    <source>
        <dbReference type="Proteomes" id="UP000004728"/>
    </source>
</evidence>
<dbReference type="OrthoDB" id="9794948at2"/>
<comment type="caution">
    <text evidence="1">The sequence shown here is derived from an EMBL/GenBank/DDBJ whole genome shotgun (WGS) entry which is preliminary data.</text>
</comment>
<evidence type="ECO:0000313" key="1">
    <source>
        <dbReference type="EMBL" id="EGD57893.1"/>
    </source>
</evidence>
<gene>
    <name evidence="1" type="ORF">Y88_3223</name>
</gene>
<protein>
    <submittedName>
        <fullName evidence="1">Negative transcriptional regulator</fullName>
    </submittedName>
</protein>